<gene>
    <name evidence="7" type="ORF">SAMN05421812_106125</name>
</gene>
<dbReference type="SUPFAM" id="SSF46689">
    <property type="entry name" value="Homeodomain-like"/>
    <property type="match status" value="1"/>
</dbReference>
<sequence length="206" mass="22109">MTTTAQPGQPAVARSLRPVLAGAPRPMRGDAARNRARVLDAARAAFAEDGAEVQMEQIARRAGVGVGTLYRNFPTKQALINELAQRWMDERVEIANEALSMPDPAEAFGWFVRRTAEDMAGDAGLCHMFGEFSGGNCGDLPDLLVERTEILLERAREAGAVRADVSVSDFQAILGGLSAAIAQTEKWELFAEMLVTGLRAPAAPCP</sequence>
<dbReference type="GO" id="GO:0000976">
    <property type="term" value="F:transcription cis-regulatory region binding"/>
    <property type="evidence" value="ECO:0007669"/>
    <property type="project" value="TreeGrafter"/>
</dbReference>
<dbReference type="PANTHER" id="PTHR30055">
    <property type="entry name" value="HTH-TYPE TRANSCRIPTIONAL REGULATOR RUTR"/>
    <property type="match status" value="1"/>
</dbReference>
<dbReference type="InterPro" id="IPR009057">
    <property type="entry name" value="Homeodomain-like_sf"/>
</dbReference>
<keyword evidence="8" id="KW-1185">Reference proteome</keyword>
<dbReference type="EMBL" id="FZPH01000006">
    <property type="protein sequence ID" value="SNT44557.1"/>
    <property type="molecule type" value="Genomic_DNA"/>
</dbReference>
<keyword evidence="3" id="KW-0804">Transcription</keyword>
<dbReference type="Pfam" id="PF21597">
    <property type="entry name" value="TetR_C_43"/>
    <property type="match status" value="1"/>
</dbReference>
<feature type="domain" description="HTH tetR-type" evidence="6">
    <location>
        <begin position="32"/>
        <end position="91"/>
    </location>
</feature>
<evidence type="ECO:0000256" key="1">
    <source>
        <dbReference type="ARBA" id="ARBA00023015"/>
    </source>
</evidence>
<organism evidence="7 8">
    <name type="scientific">Asanoa hainanensis</name>
    <dbReference type="NCBI Taxonomy" id="560556"/>
    <lineage>
        <taxon>Bacteria</taxon>
        <taxon>Bacillati</taxon>
        <taxon>Actinomycetota</taxon>
        <taxon>Actinomycetes</taxon>
        <taxon>Micromonosporales</taxon>
        <taxon>Micromonosporaceae</taxon>
        <taxon>Asanoa</taxon>
    </lineage>
</organism>
<evidence type="ECO:0000259" key="6">
    <source>
        <dbReference type="PROSITE" id="PS50977"/>
    </source>
</evidence>
<keyword evidence="2 4" id="KW-0238">DNA-binding</keyword>
<keyword evidence="1" id="KW-0805">Transcription regulation</keyword>
<dbReference type="Proteomes" id="UP000198362">
    <property type="component" value="Unassembled WGS sequence"/>
</dbReference>
<dbReference type="PANTHER" id="PTHR30055:SF234">
    <property type="entry name" value="HTH-TYPE TRANSCRIPTIONAL REGULATOR BETI"/>
    <property type="match status" value="1"/>
</dbReference>
<dbReference type="Gene3D" id="1.10.357.10">
    <property type="entry name" value="Tetracycline Repressor, domain 2"/>
    <property type="match status" value="1"/>
</dbReference>
<dbReference type="InterPro" id="IPR049445">
    <property type="entry name" value="TetR_SbtR-like_C"/>
</dbReference>
<evidence type="ECO:0000313" key="7">
    <source>
        <dbReference type="EMBL" id="SNT44557.1"/>
    </source>
</evidence>
<evidence type="ECO:0000313" key="8">
    <source>
        <dbReference type="Proteomes" id="UP000198362"/>
    </source>
</evidence>
<evidence type="ECO:0000256" key="4">
    <source>
        <dbReference type="PROSITE-ProRule" id="PRU00335"/>
    </source>
</evidence>
<evidence type="ECO:0000256" key="5">
    <source>
        <dbReference type="SAM" id="MobiDB-lite"/>
    </source>
</evidence>
<dbReference type="SUPFAM" id="SSF48498">
    <property type="entry name" value="Tetracyclin repressor-like, C-terminal domain"/>
    <property type="match status" value="1"/>
</dbReference>
<dbReference type="GO" id="GO:0003700">
    <property type="term" value="F:DNA-binding transcription factor activity"/>
    <property type="evidence" value="ECO:0007669"/>
    <property type="project" value="TreeGrafter"/>
</dbReference>
<protein>
    <submittedName>
        <fullName evidence="7">DNA-binding transcriptional regulator, AcrR family</fullName>
    </submittedName>
</protein>
<dbReference type="OrthoDB" id="9795011at2"/>
<evidence type="ECO:0000256" key="3">
    <source>
        <dbReference type="ARBA" id="ARBA00023163"/>
    </source>
</evidence>
<dbReference type="AlphaFoldDB" id="A0A239MNX3"/>
<dbReference type="RefSeq" id="WP_089249815.1">
    <property type="nucleotide sequence ID" value="NZ_FZPH01000006.1"/>
</dbReference>
<dbReference type="InterPro" id="IPR001647">
    <property type="entry name" value="HTH_TetR"/>
</dbReference>
<name>A0A239MNX3_9ACTN</name>
<accession>A0A239MNX3</accession>
<dbReference type="PRINTS" id="PR00455">
    <property type="entry name" value="HTHTETR"/>
</dbReference>
<dbReference type="InterPro" id="IPR036271">
    <property type="entry name" value="Tet_transcr_reg_TetR-rel_C_sf"/>
</dbReference>
<evidence type="ECO:0000256" key="2">
    <source>
        <dbReference type="ARBA" id="ARBA00023125"/>
    </source>
</evidence>
<dbReference type="Pfam" id="PF00440">
    <property type="entry name" value="TetR_N"/>
    <property type="match status" value="1"/>
</dbReference>
<reference evidence="7 8" key="1">
    <citation type="submission" date="2017-06" db="EMBL/GenBank/DDBJ databases">
        <authorList>
            <person name="Kim H.J."/>
            <person name="Triplett B.A."/>
        </authorList>
    </citation>
    <scope>NUCLEOTIDE SEQUENCE [LARGE SCALE GENOMIC DNA]</scope>
    <source>
        <strain evidence="7 8">CGMCC 4.5593</strain>
    </source>
</reference>
<dbReference type="InterPro" id="IPR050109">
    <property type="entry name" value="HTH-type_TetR-like_transc_reg"/>
</dbReference>
<feature type="region of interest" description="Disordered" evidence="5">
    <location>
        <begin position="1"/>
        <end position="28"/>
    </location>
</feature>
<feature type="DNA-binding region" description="H-T-H motif" evidence="4">
    <location>
        <begin position="54"/>
        <end position="73"/>
    </location>
</feature>
<dbReference type="PROSITE" id="PS50977">
    <property type="entry name" value="HTH_TETR_2"/>
    <property type="match status" value="1"/>
</dbReference>
<proteinExistence type="predicted"/>